<dbReference type="EMBL" id="QPEX01000024">
    <property type="protein sequence ID" value="RCS49220.1"/>
    <property type="molecule type" value="Genomic_DNA"/>
</dbReference>
<dbReference type="Pfam" id="PF00117">
    <property type="entry name" value="GATase"/>
    <property type="match status" value="1"/>
</dbReference>
<proteinExistence type="predicted"/>
<dbReference type="CDD" id="cd01741">
    <property type="entry name" value="GATase1_1"/>
    <property type="match status" value="1"/>
</dbReference>
<keyword evidence="2" id="KW-0315">Glutamine amidotransferase</keyword>
<protein>
    <submittedName>
        <fullName evidence="2">Type 1 glutamine amidotransferase</fullName>
    </submittedName>
</protein>
<dbReference type="Proteomes" id="UP000253562">
    <property type="component" value="Unassembled WGS sequence"/>
</dbReference>
<organism evidence="2 3">
    <name type="scientific">Bremerella cremea</name>
    <dbReference type="NCBI Taxonomy" id="1031537"/>
    <lineage>
        <taxon>Bacteria</taxon>
        <taxon>Pseudomonadati</taxon>
        <taxon>Planctomycetota</taxon>
        <taxon>Planctomycetia</taxon>
        <taxon>Pirellulales</taxon>
        <taxon>Pirellulaceae</taxon>
        <taxon>Bremerella</taxon>
    </lineage>
</organism>
<dbReference type="GO" id="GO:0005829">
    <property type="term" value="C:cytosol"/>
    <property type="evidence" value="ECO:0007669"/>
    <property type="project" value="TreeGrafter"/>
</dbReference>
<sequence>MRDYRYLLIQIRDADDPIREQEIACFAAALDCPTASLQVFDLLTTELTSSHLEACDMVVIGGSGRYSVTSEAPWLHTALASLRFLLSSGKPTFASCWGFQVLARAAGGKVVHDLEHAELGTHRVFLTDAGKEDPLFSQLPESFLAYMGHEDRVVELPPGTTLLATNSQVAQQAFRFNDLPIYCTQFHPELTLSTLHERIEAYPEYCERIARIPFDVFRRQCEAAPESESILRRFTRLLLS</sequence>
<comment type="caution">
    <text evidence="2">The sequence shown here is derived from an EMBL/GenBank/DDBJ whole genome shotgun (WGS) entry which is preliminary data.</text>
</comment>
<dbReference type="Gene3D" id="3.40.50.880">
    <property type="match status" value="1"/>
</dbReference>
<dbReference type="PANTHER" id="PTHR42695:SF5">
    <property type="entry name" value="GLUTAMINE AMIDOTRANSFERASE YLR126C-RELATED"/>
    <property type="match status" value="1"/>
</dbReference>
<dbReference type="PROSITE" id="PS51273">
    <property type="entry name" value="GATASE_TYPE_1"/>
    <property type="match status" value="1"/>
</dbReference>
<accession>A0A368KSY3</accession>
<dbReference type="OrthoDB" id="9813383at2"/>
<dbReference type="PANTHER" id="PTHR42695">
    <property type="entry name" value="GLUTAMINE AMIDOTRANSFERASE YLR126C-RELATED"/>
    <property type="match status" value="1"/>
</dbReference>
<dbReference type="AlphaFoldDB" id="A0A368KSY3"/>
<dbReference type="RefSeq" id="WP_114368937.1">
    <property type="nucleotide sequence ID" value="NZ_QPEX01000024.1"/>
</dbReference>
<dbReference type="SUPFAM" id="SSF52317">
    <property type="entry name" value="Class I glutamine amidotransferase-like"/>
    <property type="match status" value="1"/>
</dbReference>
<dbReference type="InterPro" id="IPR044992">
    <property type="entry name" value="ChyE-like"/>
</dbReference>
<gene>
    <name evidence="2" type="ORF">DTL42_11830</name>
</gene>
<dbReference type="InterPro" id="IPR029062">
    <property type="entry name" value="Class_I_gatase-like"/>
</dbReference>
<name>A0A368KSY3_9BACT</name>
<feature type="domain" description="Glutamine amidotransferase" evidence="1">
    <location>
        <begin position="52"/>
        <end position="196"/>
    </location>
</feature>
<dbReference type="GO" id="GO:0016740">
    <property type="term" value="F:transferase activity"/>
    <property type="evidence" value="ECO:0007669"/>
    <property type="project" value="UniProtKB-KW"/>
</dbReference>
<reference evidence="2 3" key="1">
    <citation type="submission" date="2018-07" db="EMBL/GenBank/DDBJ databases">
        <title>Comparative genomes isolates from brazilian mangrove.</title>
        <authorList>
            <person name="De Araujo J.E."/>
            <person name="Taketani R.G."/>
            <person name="Silva M.C.P."/>
            <person name="Lourenco M.V."/>
            <person name="Oliveira V.M."/>
            <person name="Andreote F.D."/>
        </authorList>
    </citation>
    <scope>NUCLEOTIDE SEQUENCE [LARGE SCALE GENOMIC DNA]</scope>
    <source>
        <strain evidence="2 3">HEX PRIS-MGV</strain>
    </source>
</reference>
<keyword evidence="2" id="KW-0808">Transferase</keyword>
<dbReference type="InterPro" id="IPR017926">
    <property type="entry name" value="GATASE"/>
</dbReference>
<evidence type="ECO:0000259" key="1">
    <source>
        <dbReference type="Pfam" id="PF00117"/>
    </source>
</evidence>
<evidence type="ECO:0000313" key="2">
    <source>
        <dbReference type="EMBL" id="RCS49220.1"/>
    </source>
</evidence>
<evidence type="ECO:0000313" key="3">
    <source>
        <dbReference type="Proteomes" id="UP000253562"/>
    </source>
</evidence>